<keyword evidence="2" id="KW-1133">Transmembrane helix</keyword>
<name>A0ABQ6JFW4_9ACTN</name>
<reference evidence="4" key="1">
    <citation type="journal article" date="2019" name="Int. J. Syst. Evol. Microbiol.">
        <title>The Global Catalogue of Microorganisms (GCM) 10K type strain sequencing project: providing services to taxonomists for standard genome sequencing and annotation.</title>
        <authorList>
            <consortium name="The Broad Institute Genomics Platform"/>
            <consortium name="The Broad Institute Genome Sequencing Center for Infectious Disease"/>
            <person name="Wu L."/>
            <person name="Ma J."/>
        </authorList>
    </citation>
    <scope>NUCLEOTIDE SEQUENCE [LARGE SCALE GENOMIC DNA]</scope>
    <source>
        <strain evidence="4">NBRC 108730</strain>
    </source>
</reference>
<sequence length="152" mass="14858">MATDTVSAPARGRLVVVARLGAASLLLAGLAALAAVEPGGWVLLDRLLVAPRWYAAAAGAAALAACWTASAGHRGQQAVRVLVGLAAGGLALALAFDLLLGQYGSRGDEVASVRAPGEGSRCGSGRGTSASTPSGGCAPRRRTASGRGTPGA</sequence>
<proteinExistence type="predicted"/>
<gene>
    <name evidence="3" type="ORF">GCM10025868_09210</name>
</gene>
<evidence type="ECO:0000256" key="2">
    <source>
        <dbReference type="SAM" id="Phobius"/>
    </source>
</evidence>
<feature type="transmembrane region" description="Helical" evidence="2">
    <location>
        <begin position="81"/>
        <end position="100"/>
    </location>
</feature>
<protein>
    <submittedName>
        <fullName evidence="3">Uncharacterized protein</fullName>
    </submittedName>
</protein>
<accession>A0ABQ6JFW4</accession>
<evidence type="ECO:0000313" key="4">
    <source>
        <dbReference type="Proteomes" id="UP001157017"/>
    </source>
</evidence>
<feature type="transmembrane region" description="Helical" evidence="2">
    <location>
        <begin position="50"/>
        <end position="69"/>
    </location>
</feature>
<evidence type="ECO:0000313" key="3">
    <source>
        <dbReference type="EMBL" id="GMA85671.1"/>
    </source>
</evidence>
<organism evidence="3 4">
    <name type="scientific">Angustibacter aerolatus</name>
    <dbReference type="NCBI Taxonomy" id="1162965"/>
    <lineage>
        <taxon>Bacteria</taxon>
        <taxon>Bacillati</taxon>
        <taxon>Actinomycetota</taxon>
        <taxon>Actinomycetes</taxon>
        <taxon>Kineosporiales</taxon>
        <taxon>Kineosporiaceae</taxon>
    </lineage>
</organism>
<dbReference type="EMBL" id="BSUZ01000001">
    <property type="protein sequence ID" value="GMA85671.1"/>
    <property type="molecule type" value="Genomic_DNA"/>
</dbReference>
<keyword evidence="2" id="KW-0812">Transmembrane</keyword>
<keyword evidence="2" id="KW-0472">Membrane</keyword>
<dbReference type="Proteomes" id="UP001157017">
    <property type="component" value="Unassembled WGS sequence"/>
</dbReference>
<comment type="caution">
    <text evidence="3">The sequence shown here is derived from an EMBL/GenBank/DDBJ whole genome shotgun (WGS) entry which is preliminary data.</text>
</comment>
<evidence type="ECO:0000256" key="1">
    <source>
        <dbReference type="SAM" id="MobiDB-lite"/>
    </source>
</evidence>
<feature type="region of interest" description="Disordered" evidence="1">
    <location>
        <begin position="112"/>
        <end position="152"/>
    </location>
</feature>
<keyword evidence="4" id="KW-1185">Reference proteome</keyword>